<comment type="caution">
    <text evidence="1">The sequence shown here is derived from an EMBL/GenBank/DDBJ whole genome shotgun (WGS) entry which is preliminary data.</text>
</comment>
<evidence type="ECO:0000313" key="2">
    <source>
        <dbReference type="Proteomes" id="UP000249619"/>
    </source>
</evidence>
<dbReference type="AlphaFoldDB" id="A0A364MVX2"/>
<protein>
    <submittedName>
        <fullName evidence="1">Ankyrin repeat-containing protein</fullName>
    </submittedName>
</protein>
<proteinExistence type="predicted"/>
<dbReference type="OrthoDB" id="7464126at2759"/>
<gene>
    <name evidence="1" type="ORF">DDE83_007530</name>
</gene>
<keyword evidence="2" id="KW-1185">Reference proteome</keyword>
<organism evidence="1 2">
    <name type="scientific">Stemphylium lycopersici</name>
    <name type="common">Tomato gray leaf spot disease fungus</name>
    <name type="synonym">Thyrospora lycopersici</name>
    <dbReference type="NCBI Taxonomy" id="183478"/>
    <lineage>
        <taxon>Eukaryota</taxon>
        <taxon>Fungi</taxon>
        <taxon>Dikarya</taxon>
        <taxon>Ascomycota</taxon>
        <taxon>Pezizomycotina</taxon>
        <taxon>Dothideomycetes</taxon>
        <taxon>Pleosporomycetidae</taxon>
        <taxon>Pleosporales</taxon>
        <taxon>Pleosporineae</taxon>
        <taxon>Pleosporaceae</taxon>
        <taxon>Stemphylium</taxon>
    </lineage>
</organism>
<dbReference type="EMBL" id="QGDH01000139">
    <property type="protein sequence ID" value="RAR05168.1"/>
    <property type="molecule type" value="Genomic_DNA"/>
</dbReference>
<evidence type="ECO:0000313" key="1">
    <source>
        <dbReference type="EMBL" id="RAR05168.1"/>
    </source>
</evidence>
<dbReference type="STRING" id="183478.A0A364MVX2"/>
<sequence length="440" mass="50118">MSLIVSSAARLKPEIRLAEAVSQFEASLSADQKAAFRADRFRMLGSPPDTSSTIHPSFDAFLLATKFGTNSQTADPENNLKIAEDLMSSIISTYLSYGVFGTELSIRTPALDVSSAPANIIRSMPSDTRGVREIALRLLKSRSKRSVNMSASISETRQISRSLSREDFHLYRYAKMFALQYLSEYPDQPKDTLWAIHQLAKRDEVIATTPREVFTLFWLARQVDDIDWAWGHFQQKDPHRAYNPFSLSTIDTQALERSSSGTLSDWSQVIRFAIDHDDSRILYELLNHCKGHMHTTRQPENSKLIFNPPTHEPSYFDTFGFERDRSVTVDMRRYMFGPAPLLYAVEKWRSRSLRILLVSGMIDLEDGQAFHAPTTLALSNKNWDSVQILITASKRYPWHKEIKDLAKAEMARNEISEEIIKSVMGPDLIEGRRARAAFDK</sequence>
<name>A0A364MVX2_STELY</name>
<accession>A0A364MVX2</accession>
<dbReference type="Proteomes" id="UP000249619">
    <property type="component" value="Unassembled WGS sequence"/>
</dbReference>
<reference evidence="2" key="1">
    <citation type="submission" date="2018-05" db="EMBL/GenBank/DDBJ databases">
        <title>Draft genome sequence of Stemphylium lycopersici strain CIDEFI 213.</title>
        <authorList>
            <person name="Medina R."/>
            <person name="Franco M.E.E."/>
            <person name="Lucentini C.G."/>
            <person name="Saparrat M.C.N."/>
            <person name="Balatti P.A."/>
        </authorList>
    </citation>
    <scope>NUCLEOTIDE SEQUENCE [LARGE SCALE GENOMIC DNA]</scope>
    <source>
        <strain evidence="2">CIDEFI 213</strain>
    </source>
</reference>